<sequence length="195" mass="21523">MLLRRWSQGLAAVLILALSGPAVAQSLSPIKIRYCHGYGCKMRSPVVFSRADLLTLKRILEAGRRSPEAERAAISRADQWYERKAGAATGTSSDAAKGEFGVYTPLTQLDCIDESVNTTTLLKLLEGQGWLQHHRVGSVASRGLLFDGRYPHNTATIIEKVSGRRWVVDSWVRANAQPPDIKPLDVWKKEGGRRG</sequence>
<evidence type="ECO:0008006" key="4">
    <source>
        <dbReference type="Google" id="ProtNLM"/>
    </source>
</evidence>
<organism evidence="2 3">
    <name type="scientific">Kaistia terrae</name>
    <dbReference type="NCBI Taxonomy" id="537017"/>
    <lineage>
        <taxon>Bacteria</taxon>
        <taxon>Pseudomonadati</taxon>
        <taxon>Pseudomonadota</taxon>
        <taxon>Alphaproteobacteria</taxon>
        <taxon>Hyphomicrobiales</taxon>
        <taxon>Kaistiaceae</taxon>
        <taxon>Kaistia</taxon>
    </lineage>
</organism>
<evidence type="ECO:0000256" key="1">
    <source>
        <dbReference type="SAM" id="SignalP"/>
    </source>
</evidence>
<proteinExistence type="predicted"/>
<feature type="chain" id="PRO_5046674704" description="DUF3828 domain-containing protein" evidence="1">
    <location>
        <begin position="25"/>
        <end position="195"/>
    </location>
</feature>
<protein>
    <recommendedName>
        <fullName evidence="4">DUF3828 domain-containing protein</fullName>
    </recommendedName>
</protein>
<dbReference type="Proteomes" id="UP001596150">
    <property type="component" value="Unassembled WGS sequence"/>
</dbReference>
<gene>
    <name evidence="2" type="ORF">ACFPP9_07460</name>
</gene>
<name>A0ABW0PU57_9HYPH</name>
<keyword evidence="1" id="KW-0732">Signal</keyword>
<evidence type="ECO:0000313" key="3">
    <source>
        <dbReference type="Proteomes" id="UP001596150"/>
    </source>
</evidence>
<dbReference type="EMBL" id="JBHSML010000003">
    <property type="protein sequence ID" value="MFC5515603.1"/>
    <property type="molecule type" value="Genomic_DNA"/>
</dbReference>
<keyword evidence="3" id="KW-1185">Reference proteome</keyword>
<feature type="signal peptide" evidence="1">
    <location>
        <begin position="1"/>
        <end position="24"/>
    </location>
</feature>
<accession>A0ABW0PU57</accession>
<comment type="caution">
    <text evidence="2">The sequence shown here is derived from an EMBL/GenBank/DDBJ whole genome shotgun (WGS) entry which is preliminary data.</text>
</comment>
<evidence type="ECO:0000313" key="2">
    <source>
        <dbReference type="EMBL" id="MFC5515603.1"/>
    </source>
</evidence>
<dbReference type="RefSeq" id="WP_266342162.1">
    <property type="nucleotide sequence ID" value="NZ_JAPKNH010000001.1"/>
</dbReference>
<reference evidence="3" key="1">
    <citation type="journal article" date="2019" name="Int. J. Syst. Evol. Microbiol.">
        <title>The Global Catalogue of Microorganisms (GCM) 10K type strain sequencing project: providing services to taxonomists for standard genome sequencing and annotation.</title>
        <authorList>
            <consortium name="The Broad Institute Genomics Platform"/>
            <consortium name="The Broad Institute Genome Sequencing Center for Infectious Disease"/>
            <person name="Wu L."/>
            <person name="Ma J."/>
        </authorList>
    </citation>
    <scope>NUCLEOTIDE SEQUENCE [LARGE SCALE GENOMIC DNA]</scope>
    <source>
        <strain evidence="3">KACC 12633</strain>
    </source>
</reference>